<dbReference type="InterPro" id="IPR036388">
    <property type="entry name" value="WH-like_DNA-bd_sf"/>
</dbReference>
<dbReference type="InterPro" id="IPR028978">
    <property type="entry name" value="Chorismate_lyase_/UTRA_dom_sf"/>
</dbReference>
<dbReference type="Proteomes" id="UP001501671">
    <property type="component" value="Unassembled WGS sequence"/>
</dbReference>
<dbReference type="SUPFAM" id="SSF46785">
    <property type="entry name" value="Winged helix' DNA-binding domain"/>
    <property type="match status" value="1"/>
</dbReference>
<dbReference type="SMART" id="SM00345">
    <property type="entry name" value="HTH_GNTR"/>
    <property type="match status" value="1"/>
</dbReference>
<dbReference type="Pfam" id="PF00392">
    <property type="entry name" value="GntR"/>
    <property type="match status" value="1"/>
</dbReference>
<proteinExistence type="predicted"/>
<dbReference type="RefSeq" id="WP_345251167.1">
    <property type="nucleotide sequence ID" value="NZ_BAABFO010000019.1"/>
</dbReference>
<dbReference type="PANTHER" id="PTHR44846:SF1">
    <property type="entry name" value="MANNOSYL-D-GLYCERATE TRANSPORT_METABOLISM SYSTEM REPRESSOR MNGR-RELATED"/>
    <property type="match status" value="1"/>
</dbReference>
<dbReference type="PROSITE" id="PS50949">
    <property type="entry name" value="HTH_GNTR"/>
    <property type="match status" value="1"/>
</dbReference>
<reference evidence="6" key="1">
    <citation type="journal article" date="2019" name="Int. J. Syst. Evol. Microbiol.">
        <title>The Global Catalogue of Microorganisms (GCM) 10K type strain sequencing project: providing services to taxonomists for standard genome sequencing and annotation.</title>
        <authorList>
            <consortium name="The Broad Institute Genomics Platform"/>
            <consortium name="The Broad Institute Genome Sequencing Center for Infectious Disease"/>
            <person name="Wu L."/>
            <person name="Ma J."/>
        </authorList>
    </citation>
    <scope>NUCLEOTIDE SEQUENCE [LARGE SCALE GENOMIC DNA]</scope>
    <source>
        <strain evidence="6">JCM 17666</strain>
    </source>
</reference>
<gene>
    <name evidence="5" type="ORF">GCM10023144_35000</name>
</gene>
<sequence length="250" mass="28183">MSPKLFSRSPQPLYLQAAAIFRANIHNRHWLPGQRIPPLESLMETYGISRATLRQALGLLEADALIHRSRGAGTFVSKALPARPTLLIPKTWAETVELSNQLGTVSLVQSDADVPLPEVLGMECRARRDGRFQFLCRVHTTEAGPFCYSEVYVDSGLFRKHRARMQKETVAPVLDQYYGSQLTQAHQVLNIIQAGKESAEALQIPVSSPVAEIRRFACLEDRVIYYARLEFPFHNMSMQFDLLGERKCGK</sequence>
<dbReference type="PANTHER" id="PTHR44846">
    <property type="entry name" value="MANNOSYL-D-GLYCERATE TRANSPORT/METABOLISM SYSTEM REPRESSOR MNGR-RELATED"/>
    <property type="match status" value="1"/>
</dbReference>
<dbReference type="CDD" id="cd07377">
    <property type="entry name" value="WHTH_GntR"/>
    <property type="match status" value="1"/>
</dbReference>
<dbReference type="Gene3D" id="1.10.10.10">
    <property type="entry name" value="Winged helix-like DNA-binding domain superfamily/Winged helix DNA-binding domain"/>
    <property type="match status" value="1"/>
</dbReference>
<dbReference type="Pfam" id="PF07702">
    <property type="entry name" value="UTRA"/>
    <property type="match status" value="1"/>
</dbReference>
<evidence type="ECO:0000256" key="3">
    <source>
        <dbReference type="ARBA" id="ARBA00023163"/>
    </source>
</evidence>
<protein>
    <submittedName>
        <fullName evidence="5">GntR family transcriptional regulator</fullName>
    </submittedName>
</protein>
<dbReference type="PRINTS" id="PR00035">
    <property type="entry name" value="HTHGNTR"/>
</dbReference>
<comment type="caution">
    <text evidence="5">The sequence shown here is derived from an EMBL/GenBank/DDBJ whole genome shotgun (WGS) entry which is preliminary data.</text>
</comment>
<dbReference type="InterPro" id="IPR000524">
    <property type="entry name" value="Tscrpt_reg_HTH_GntR"/>
</dbReference>
<evidence type="ECO:0000313" key="5">
    <source>
        <dbReference type="EMBL" id="GAA4338246.1"/>
    </source>
</evidence>
<dbReference type="InterPro" id="IPR011663">
    <property type="entry name" value="UTRA"/>
</dbReference>
<dbReference type="InterPro" id="IPR036390">
    <property type="entry name" value="WH_DNA-bd_sf"/>
</dbReference>
<evidence type="ECO:0000259" key="4">
    <source>
        <dbReference type="PROSITE" id="PS50949"/>
    </source>
</evidence>
<keyword evidence="3" id="KW-0804">Transcription</keyword>
<evidence type="ECO:0000256" key="2">
    <source>
        <dbReference type="ARBA" id="ARBA00023125"/>
    </source>
</evidence>
<organism evidence="5 6">
    <name type="scientific">Pigmentiphaga soli</name>
    <dbReference type="NCBI Taxonomy" id="1007095"/>
    <lineage>
        <taxon>Bacteria</taxon>
        <taxon>Pseudomonadati</taxon>
        <taxon>Pseudomonadota</taxon>
        <taxon>Betaproteobacteria</taxon>
        <taxon>Burkholderiales</taxon>
        <taxon>Alcaligenaceae</taxon>
        <taxon>Pigmentiphaga</taxon>
    </lineage>
</organism>
<dbReference type="SMART" id="SM00866">
    <property type="entry name" value="UTRA"/>
    <property type="match status" value="1"/>
</dbReference>
<keyword evidence="1" id="KW-0805">Transcription regulation</keyword>
<evidence type="ECO:0000313" key="6">
    <source>
        <dbReference type="Proteomes" id="UP001501671"/>
    </source>
</evidence>
<dbReference type="SUPFAM" id="SSF64288">
    <property type="entry name" value="Chorismate lyase-like"/>
    <property type="match status" value="1"/>
</dbReference>
<keyword evidence="2" id="KW-0238">DNA-binding</keyword>
<feature type="domain" description="HTH gntR-type" evidence="4">
    <location>
        <begin position="11"/>
        <end position="79"/>
    </location>
</feature>
<evidence type="ECO:0000256" key="1">
    <source>
        <dbReference type="ARBA" id="ARBA00023015"/>
    </source>
</evidence>
<dbReference type="EMBL" id="BAABFO010000019">
    <property type="protein sequence ID" value="GAA4338246.1"/>
    <property type="molecule type" value="Genomic_DNA"/>
</dbReference>
<keyword evidence="6" id="KW-1185">Reference proteome</keyword>
<dbReference type="InterPro" id="IPR050679">
    <property type="entry name" value="Bact_HTH_transcr_reg"/>
</dbReference>
<dbReference type="Gene3D" id="3.40.1410.10">
    <property type="entry name" value="Chorismate lyase-like"/>
    <property type="match status" value="1"/>
</dbReference>
<accession>A0ABP8HEH9</accession>
<name>A0ABP8HEH9_9BURK</name>